<dbReference type="GO" id="GO:0018991">
    <property type="term" value="P:egg-laying behavior"/>
    <property type="evidence" value="ECO:0007669"/>
    <property type="project" value="UniProtKB-ARBA"/>
</dbReference>
<keyword evidence="4 11" id="KW-0378">Hydrolase</keyword>
<evidence type="ECO:0000256" key="4">
    <source>
        <dbReference type="ARBA" id="ARBA00022801"/>
    </source>
</evidence>
<dbReference type="WBParaSite" id="PgR019_g150_t02">
    <property type="protein sequence ID" value="PgR019_g150_t02"/>
    <property type="gene ID" value="PgR019_g150"/>
</dbReference>
<sequence>MLLNERSICGDIHGQYTDLLRLYNRCGFPPDANYLFLGDYVDRGTQNLETICLQFAYKIKYPENFFLLRGNHECAEINRTYGYYDECKRRYSVRLWHIFQDAFNCMPFSALIGGKVFCMHGGLSPILKNWNQIRQIRRPIDPPNPSIAIDLLWSDPETGIHGWKPNSRGVSYAFGADVVGAFCYRMDIDLIVRAHQVVLDGYEFFARRKLVTIFSAPHYCGEFDNAAAVLTVDENLLCSFDIFRPTTNRIAISYA</sequence>
<proteinExistence type="inferred from homology"/>
<dbReference type="EC" id="3.1.3.16" evidence="11"/>
<dbReference type="AlphaFoldDB" id="A0A915AY20"/>
<dbReference type="InterPro" id="IPR006186">
    <property type="entry name" value="Ser/Thr-sp_prot-phosphatase"/>
</dbReference>
<dbReference type="InterPro" id="IPR004843">
    <property type="entry name" value="Calcineurin-like_PHP"/>
</dbReference>
<dbReference type="PANTHER" id="PTHR11668:SF300">
    <property type="entry name" value="SERINE_THREONINE-PROTEIN PHOSPHATASE"/>
    <property type="match status" value="1"/>
</dbReference>
<keyword evidence="5" id="KW-0904">Protein phosphatase</keyword>
<dbReference type="GO" id="GO:0005634">
    <property type="term" value="C:nucleus"/>
    <property type="evidence" value="ECO:0007669"/>
    <property type="project" value="TreeGrafter"/>
</dbReference>
<dbReference type="SUPFAM" id="SSF56300">
    <property type="entry name" value="Metallo-dependent phosphatases"/>
    <property type="match status" value="1"/>
</dbReference>
<dbReference type="GO" id="GO:0046872">
    <property type="term" value="F:metal ion binding"/>
    <property type="evidence" value="ECO:0007669"/>
    <property type="project" value="UniProtKB-KW"/>
</dbReference>
<evidence type="ECO:0000256" key="3">
    <source>
        <dbReference type="ARBA" id="ARBA00022723"/>
    </source>
</evidence>
<keyword evidence="6" id="KW-0464">Manganese</keyword>
<dbReference type="GO" id="GO:0031272">
    <property type="term" value="P:regulation of pseudopodium assembly"/>
    <property type="evidence" value="ECO:0007669"/>
    <property type="project" value="UniProtKB-ARBA"/>
</dbReference>
<comment type="catalytic activity">
    <reaction evidence="8">
        <text>O-phospho-L-seryl-[protein] + H2O = L-seryl-[protein] + phosphate</text>
        <dbReference type="Rhea" id="RHEA:20629"/>
        <dbReference type="Rhea" id="RHEA-COMP:9863"/>
        <dbReference type="Rhea" id="RHEA-COMP:11604"/>
        <dbReference type="ChEBI" id="CHEBI:15377"/>
        <dbReference type="ChEBI" id="CHEBI:29999"/>
        <dbReference type="ChEBI" id="CHEBI:43474"/>
        <dbReference type="ChEBI" id="CHEBI:83421"/>
        <dbReference type="EC" id="3.1.3.16"/>
    </reaction>
</comment>
<dbReference type="Proteomes" id="UP000887569">
    <property type="component" value="Unplaced"/>
</dbReference>
<accession>A0A915AY20</accession>
<keyword evidence="3" id="KW-0479">Metal-binding</keyword>
<dbReference type="Pfam" id="PF00149">
    <property type="entry name" value="Metallophos"/>
    <property type="match status" value="1"/>
</dbReference>
<dbReference type="GO" id="GO:0000785">
    <property type="term" value="C:chromatin"/>
    <property type="evidence" value="ECO:0007669"/>
    <property type="project" value="UniProtKB-ARBA"/>
</dbReference>
<protein>
    <recommendedName>
        <fullName evidence="11">Serine/threonine-protein phosphatase</fullName>
        <ecNumber evidence="11">3.1.3.16</ecNumber>
    </recommendedName>
</protein>
<dbReference type="GO" id="GO:0007060">
    <property type="term" value="P:male meiosis chromosome segregation"/>
    <property type="evidence" value="ECO:0007669"/>
    <property type="project" value="UniProtKB-ARBA"/>
</dbReference>
<dbReference type="PROSITE" id="PS00125">
    <property type="entry name" value="SER_THR_PHOSPHATASE"/>
    <property type="match status" value="1"/>
</dbReference>
<comment type="subcellular location">
    <subcellularLocation>
        <location evidence="7">Cell projection</location>
        <location evidence="7">Pseudopodium</location>
    </subcellularLocation>
</comment>
<comment type="function">
    <text evidence="10">Probable phosphatase which plays a redundant role with gsp-4 in spermatogenesis by regulating sister chromatid segregation during meiosis. In addition, involved in sperm motility by controlling the dynamic disassembly of major sperm proteins (MSP) in the spermatozoan pseudopodium.</text>
</comment>
<comment type="similarity">
    <text evidence="2 11">Belongs to the PPP phosphatase family.</text>
</comment>
<dbReference type="GO" id="GO:0031143">
    <property type="term" value="C:pseudopodium"/>
    <property type="evidence" value="ECO:0007669"/>
    <property type="project" value="UniProtKB-SubCell"/>
</dbReference>
<dbReference type="InterPro" id="IPR029052">
    <property type="entry name" value="Metallo-depent_PP-like"/>
</dbReference>
<dbReference type="GO" id="GO:0097723">
    <property type="term" value="P:amoeboid sperm motility"/>
    <property type="evidence" value="ECO:0007669"/>
    <property type="project" value="UniProtKB-ARBA"/>
</dbReference>
<comment type="catalytic activity">
    <reaction evidence="9 11">
        <text>O-phospho-L-threonyl-[protein] + H2O = L-threonyl-[protein] + phosphate</text>
        <dbReference type="Rhea" id="RHEA:47004"/>
        <dbReference type="Rhea" id="RHEA-COMP:11060"/>
        <dbReference type="Rhea" id="RHEA-COMP:11605"/>
        <dbReference type="ChEBI" id="CHEBI:15377"/>
        <dbReference type="ChEBI" id="CHEBI:30013"/>
        <dbReference type="ChEBI" id="CHEBI:43474"/>
        <dbReference type="ChEBI" id="CHEBI:61977"/>
        <dbReference type="EC" id="3.1.3.16"/>
    </reaction>
</comment>
<dbReference type="GO" id="GO:0005737">
    <property type="term" value="C:cytoplasm"/>
    <property type="evidence" value="ECO:0007669"/>
    <property type="project" value="TreeGrafter"/>
</dbReference>
<evidence type="ECO:0000256" key="7">
    <source>
        <dbReference type="ARBA" id="ARBA00037818"/>
    </source>
</evidence>
<dbReference type="PRINTS" id="PR00114">
    <property type="entry name" value="STPHPHTASE"/>
</dbReference>
<evidence type="ECO:0000256" key="9">
    <source>
        <dbReference type="ARBA" id="ARBA00048336"/>
    </source>
</evidence>
<organism evidence="13 14">
    <name type="scientific">Parascaris univalens</name>
    <name type="common">Nematode worm</name>
    <dbReference type="NCBI Taxonomy" id="6257"/>
    <lineage>
        <taxon>Eukaryota</taxon>
        <taxon>Metazoa</taxon>
        <taxon>Ecdysozoa</taxon>
        <taxon>Nematoda</taxon>
        <taxon>Chromadorea</taxon>
        <taxon>Rhabditida</taxon>
        <taxon>Spirurina</taxon>
        <taxon>Ascaridomorpha</taxon>
        <taxon>Ascaridoidea</taxon>
        <taxon>Ascarididae</taxon>
        <taxon>Parascaris</taxon>
    </lineage>
</organism>
<evidence type="ECO:0000259" key="12">
    <source>
        <dbReference type="PROSITE" id="PS00125"/>
    </source>
</evidence>
<feature type="domain" description="Serine/threonine specific protein phosphatases" evidence="12">
    <location>
        <begin position="68"/>
        <end position="73"/>
    </location>
</feature>
<dbReference type="InterPro" id="IPR050341">
    <property type="entry name" value="PP1_catalytic_subunit"/>
</dbReference>
<dbReference type="SMART" id="SM00156">
    <property type="entry name" value="PP2Ac"/>
    <property type="match status" value="1"/>
</dbReference>
<keyword evidence="13" id="KW-1185">Reference proteome</keyword>
<dbReference type="Gene3D" id="3.60.21.10">
    <property type="match status" value="1"/>
</dbReference>
<evidence type="ECO:0000256" key="11">
    <source>
        <dbReference type="RuleBase" id="RU004273"/>
    </source>
</evidence>
<dbReference type="GO" id="GO:0004722">
    <property type="term" value="F:protein serine/threonine phosphatase activity"/>
    <property type="evidence" value="ECO:0007669"/>
    <property type="project" value="UniProtKB-EC"/>
</dbReference>
<name>A0A915AY20_PARUN</name>
<reference evidence="14" key="1">
    <citation type="submission" date="2022-11" db="UniProtKB">
        <authorList>
            <consortium name="WormBaseParasite"/>
        </authorList>
    </citation>
    <scope>IDENTIFICATION</scope>
</reference>
<evidence type="ECO:0000313" key="14">
    <source>
        <dbReference type="WBParaSite" id="PgR019_g150_t02"/>
    </source>
</evidence>
<evidence type="ECO:0000256" key="8">
    <source>
        <dbReference type="ARBA" id="ARBA00047761"/>
    </source>
</evidence>
<dbReference type="PANTHER" id="PTHR11668">
    <property type="entry name" value="SERINE/THREONINE PROTEIN PHOSPHATASE"/>
    <property type="match status" value="1"/>
</dbReference>
<evidence type="ECO:0000256" key="2">
    <source>
        <dbReference type="ARBA" id="ARBA00008294"/>
    </source>
</evidence>
<evidence type="ECO:0000313" key="13">
    <source>
        <dbReference type="Proteomes" id="UP000887569"/>
    </source>
</evidence>
<dbReference type="FunFam" id="3.60.21.10:FF:000026">
    <property type="entry name" value="Serine/threonine-protein phosphatase"/>
    <property type="match status" value="1"/>
</dbReference>
<evidence type="ECO:0000256" key="6">
    <source>
        <dbReference type="ARBA" id="ARBA00023211"/>
    </source>
</evidence>
<evidence type="ECO:0000256" key="1">
    <source>
        <dbReference type="ARBA" id="ARBA00001936"/>
    </source>
</evidence>
<comment type="cofactor">
    <cofactor evidence="1">
        <name>Mn(2+)</name>
        <dbReference type="ChEBI" id="CHEBI:29035"/>
    </cofactor>
</comment>
<evidence type="ECO:0000256" key="10">
    <source>
        <dbReference type="ARBA" id="ARBA00054219"/>
    </source>
</evidence>
<evidence type="ECO:0000256" key="5">
    <source>
        <dbReference type="ARBA" id="ARBA00022912"/>
    </source>
</evidence>